<dbReference type="PANTHER" id="PTHR31915:SF10">
    <property type="entry name" value="CALCIUM-BINDING AND COILED-COIL DOMAIN 2"/>
    <property type="match status" value="1"/>
</dbReference>
<dbReference type="Gene3D" id="1.10.287.1490">
    <property type="match status" value="1"/>
</dbReference>
<dbReference type="PANTHER" id="PTHR31915">
    <property type="entry name" value="SKICH DOMAIN-CONTAINING PROTEIN"/>
    <property type="match status" value="1"/>
</dbReference>
<dbReference type="InterPro" id="IPR051002">
    <property type="entry name" value="UBA_autophagy_assoc_protein"/>
</dbReference>
<keyword evidence="1 2" id="KW-0175">Coiled coil</keyword>
<dbReference type="Gene3D" id="2.60.40.2840">
    <property type="match status" value="1"/>
</dbReference>
<dbReference type="EMBL" id="JBHFQA010000023">
    <property type="protein sequence ID" value="KAL2078090.1"/>
    <property type="molecule type" value="Genomic_DNA"/>
</dbReference>
<dbReference type="Proteomes" id="UP001591681">
    <property type="component" value="Unassembled WGS sequence"/>
</dbReference>
<evidence type="ECO:0000256" key="1">
    <source>
        <dbReference type="ARBA" id="ARBA00023054"/>
    </source>
</evidence>
<organism evidence="4 5">
    <name type="scientific">Coilia grayii</name>
    <name type="common">Gray's grenadier anchovy</name>
    <dbReference type="NCBI Taxonomy" id="363190"/>
    <lineage>
        <taxon>Eukaryota</taxon>
        <taxon>Metazoa</taxon>
        <taxon>Chordata</taxon>
        <taxon>Craniata</taxon>
        <taxon>Vertebrata</taxon>
        <taxon>Euteleostomi</taxon>
        <taxon>Actinopterygii</taxon>
        <taxon>Neopterygii</taxon>
        <taxon>Teleostei</taxon>
        <taxon>Clupei</taxon>
        <taxon>Clupeiformes</taxon>
        <taxon>Clupeoidei</taxon>
        <taxon>Engraulidae</taxon>
        <taxon>Coilinae</taxon>
        <taxon>Coilia</taxon>
    </lineage>
</organism>
<dbReference type="CDD" id="cd21968">
    <property type="entry name" value="Zn-C2H2_CALCOCO2"/>
    <property type="match status" value="1"/>
</dbReference>
<dbReference type="InterPro" id="IPR041611">
    <property type="entry name" value="SKICH"/>
</dbReference>
<evidence type="ECO:0000259" key="3">
    <source>
        <dbReference type="Pfam" id="PF17751"/>
    </source>
</evidence>
<accession>A0ABD1IVS3</accession>
<evidence type="ECO:0000313" key="5">
    <source>
        <dbReference type="Proteomes" id="UP001591681"/>
    </source>
</evidence>
<dbReference type="Pfam" id="PF17751">
    <property type="entry name" value="SKICH"/>
    <property type="match status" value="1"/>
</dbReference>
<proteinExistence type="predicted"/>
<reference evidence="4 5" key="1">
    <citation type="submission" date="2024-09" db="EMBL/GenBank/DDBJ databases">
        <title>A chromosome-level genome assembly of Gray's grenadier anchovy, Coilia grayii.</title>
        <authorList>
            <person name="Fu Z."/>
        </authorList>
    </citation>
    <scope>NUCLEOTIDE SEQUENCE [LARGE SCALE GENOMIC DNA]</scope>
    <source>
        <strain evidence="4">G4</strain>
        <tissue evidence="4">Muscle</tissue>
    </source>
</reference>
<gene>
    <name evidence="4" type="ORF">ACEWY4_025775</name>
</gene>
<evidence type="ECO:0000256" key="2">
    <source>
        <dbReference type="SAM" id="Coils"/>
    </source>
</evidence>
<feature type="coiled-coil region" evidence="2">
    <location>
        <begin position="142"/>
        <end position="183"/>
    </location>
</feature>
<dbReference type="AlphaFoldDB" id="A0ABD1IVS3"/>
<keyword evidence="5" id="KW-1185">Reference proteome</keyword>
<feature type="domain" description="SKICH" evidence="3">
    <location>
        <begin position="22"/>
        <end position="124"/>
    </location>
</feature>
<comment type="caution">
    <text evidence="4">The sequence shown here is derived from an EMBL/GenBank/DDBJ whole genome shotgun (WGS) entry which is preliminary data.</text>
</comment>
<name>A0ABD1IVS3_9TELE</name>
<feature type="coiled-coil region" evidence="2">
    <location>
        <begin position="238"/>
        <end position="462"/>
    </location>
</feature>
<sequence length="567" mass="64708">MNDSLEPQTLPAEMESTTFSQVVFVDVPRAYPPNTSVTCCYTLTAALQPHPRDWIGLFRVGWNTTQHYHTFVWVEPCLDRLGPDPVGRQVVFNEYYLPKDDGDYQFCYVDNKGQVRGASTPFSFESPLDHTLDTSLETDILVISTQEQTEQMEKERIELRQEVEQLKEGKQILKTELDERLREIHRLRLTIEEMKTLTSTEAKPPECKSTDVLMEQLSQEVDAVSDVKQTEESLAQSQAPLEEKYDKALQKINQLKQQRKELRATSQDQQAEITQLNSKVKEMEQDLSRLKDDLQLLQVDLQSSQKENEKLYSDMQQVESLKKDLEGLRKENESLHASMSSLTPQRDDGNSVKMQMDALLSQLQDTRIQLRQEMQGANEARRRAEEAERELRDLRSQLEQRATAESVSEPQSQDSSLEAKLKEALKTIDDQSDIIELAREEQEDLAKKNQELQAEIGVLRGELTRVNPGAPATPEPTLYPYPGIPSFPDTGTGGHDSLIFGNPYDTSDGACEDKIPQCQHCLAAFPGLTKEELTQHEDSHKVCPMCTLICDEMDQQEFEDHVYTHDL</sequence>
<dbReference type="Gene3D" id="6.20.250.40">
    <property type="match status" value="1"/>
</dbReference>
<protein>
    <recommendedName>
        <fullName evidence="3">SKICH domain-containing protein</fullName>
    </recommendedName>
</protein>
<evidence type="ECO:0000313" key="4">
    <source>
        <dbReference type="EMBL" id="KAL2078090.1"/>
    </source>
</evidence>